<dbReference type="EMBL" id="JBBPBN010000007">
    <property type="protein sequence ID" value="KAK9033733.1"/>
    <property type="molecule type" value="Genomic_DNA"/>
</dbReference>
<organism evidence="1 2">
    <name type="scientific">Hibiscus sabdariffa</name>
    <name type="common">roselle</name>
    <dbReference type="NCBI Taxonomy" id="183260"/>
    <lineage>
        <taxon>Eukaryota</taxon>
        <taxon>Viridiplantae</taxon>
        <taxon>Streptophyta</taxon>
        <taxon>Embryophyta</taxon>
        <taxon>Tracheophyta</taxon>
        <taxon>Spermatophyta</taxon>
        <taxon>Magnoliopsida</taxon>
        <taxon>eudicotyledons</taxon>
        <taxon>Gunneridae</taxon>
        <taxon>Pentapetalae</taxon>
        <taxon>rosids</taxon>
        <taxon>malvids</taxon>
        <taxon>Malvales</taxon>
        <taxon>Malvaceae</taxon>
        <taxon>Malvoideae</taxon>
        <taxon>Hibiscus</taxon>
    </lineage>
</organism>
<evidence type="ECO:0000313" key="1">
    <source>
        <dbReference type="EMBL" id="KAK9033733.1"/>
    </source>
</evidence>
<reference evidence="1 2" key="1">
    <citation type="journal article" date="2024" name="G3 (Bethesda)">
        <title>Genome assembly of Hibiscus sabdariffa L. provides insights into metabolisms of medicinal natural products.</title>
        <authorList>
            <person name="Kim T."/>
        </authorList>
    </citation>
    <scope>NUCLEOTIDE SEQUENCE [LARGE SCALE GENOMIC DNA]</scope>
    <source>
        <strain evidence="1">TK-2024</strain>
        <tissue evidence="1">Old leaves</tissue>
    </source>
</reference>
<accession>A0ABR2T8A6</accession>
<name>A0ABR2T8A6_9ROSI</name>
<dbReference type="Proteomes" id="UP001396334">
    <property type="component" value="Unassembled WGS sequence"/>
</dbReference>
<gene>
    <name evidence="1" type="ORF">V6N11_049918</name>
</gene>
<keyword evidence="2" id="KW-1185">Reference proteome</keyword>
<proteinExistence type="predicted"/>
<comment type="caution">
    <text evidence="1">The sequence shown here is derived from an EMBL/GenBank/DDBJ whole genome shotgun (WGS) entry which is preliminary data.</text>
</comment>
<protein>
    <submittedName>
        <fullName evidence="1">Uncharacterized protein</fullName>
    </submittedName>
</protein>
<sequence>MDGKVLTCCVSTPDPARSMAPAYTMDQHEVKCYACSNHVSKATDAKVAPMVSEFSQMMPICDQMALQVALYEGLESKD</sequence>
<evidence type="ECO:0000313" key="2">
    <source>
        <dbReference type="Proteomes" id="UP001396334"/>
    </source>
</evidence>